<dbReference type="Pfam" id="PF14845">
    <property type="entry name" value="Glycohydro_20b2"/>
    <property type="match status" value="1"/>
</dbReference>
<evidence type="ECO:0000256" key="6">
    <source>
        <dbReference type="ARBA" id="ARBA00023295"/>
    </source>
</evidence>
<feature type="domain" description="Glycoside hydrolase family 20 catalytic" evidence="11">
    <location>
        <begin position="178"/>
        <end position="497"/>
    </location>
</feature>
<keyword evidence="4 7" id="KW-0378">Hydrolase</keyword>
<name>A0A8B7P067_HYAAZ</name>
<evidence type="ECO:0000256" key="4">
    <source>
        <dbReference type="ARBA" id="ARBA00022801"/>
    </source>
</evidence>
<keyword evidence="13" id="KW-1185">Reference proteome</keyword>
<dbReference type="FunFam" id="3.20.20.80:FF:000063">
    <property type="entry name" value="Beta-hexosaminidase"/>
    <property type="match status" value="1"/>
</dbReference>
<feature type="disulfide bond" evidence="9">
    <location>
        <begin position="515"/>
        <end position="532"/>
    </location>
</feature>
<organism evidence="13 14">
    <name type="scientific">Hyalella azteca</name>
    <name type="common">Amphipod</name>
    <dbReference type="NCBI Taxonomy" id="294128"/>
    <lineage>
        <taxon>Eukaryota</taxon>
        <taxon>Metazoa</taxon>
        <taxon>Ecdysozoa</taxon>
        <taxon>Arthropoda</taxon>
        <taxon>Crustacea</taxon>
        <taxon>Multicrustacea</taxon>
        <taxon>Malacostraca</taxon>
        <taxon>Eumalacostraca</taxon>
        <taxon>Peracarida</taxon>
        <taxon>Amphipoda</taxon>
        <taxon>Senticaudata</taxon>
        <taxon>Talitrida</taxon>
        <taxon>Talitroidea</taxon>
        <taxon>Hyalellidae</taxon>
        <taxon>Hyalella</taxon>
    </lineage>
</organism>
<feature type="chain" id="PRO_5034885028" description="Beta-hexosaminidase" evidence="10">
    <location>
        <begin position="23"/>
        <end position="536"/>
    </location>
</feature>
<dbReference type="PANTHER" id="PTHR22600:SF21">
    <property type="entry name" value="BETA-HEXOSAMINIDASE A"/>
    <property type="match status" value="1"/>
</dbReference>
<sequence>MKSWSRAVLVCMLVHVIREVLSGGHPYIVPTVGQVWPKPQMHVSQTSTLSISPDQFTFTVTDETCPLLQRALDRYLAIMFPANKQLSTARHAGRVSGKALTSFQIRLMAACEGAPYLHMDEHYEIKIDSPDEPGVGSIVAVSVWGILRGLESLSQLLIPAGDGTYFVYATQIMDFPRFSHRGFMIDTARHFLPMNKIKEMLDLMSMNKYNVLHWHIVDDQSFPYVSDVYPDLSTMGAWDSNRVYTSADIADIVSYATDRGIRVIPEFDTPGHTRSWGDGQPDLLTECYTNGSPNGLYGPIDPSKETTYDFLKALFTEVTSRFPDHYLHLGGDEVPFACWISSPSISEFMVQQNITTYSGLESYYIARLLDIVANLPTANGYMVWQEVFDNNVTLASDTVVHIWKGSGDDLENELSDVTAAGFSTLLSSCWYLNYISYGTDWHPYYECDPQNFNGTEAQKSLVVGGEACMWGEWVDRTNLIARTWPRASVVAERLWSDASVNSTSEAAPRLEEMRCRLLNRGYDAEPLGWGYCDADL</sequence>
<gene>
    <name evidence="14" type="primary">LOC108675868</name>
</gene>
<dbReference type="Proteomes" id="UP000694843">
    <property type="component" value="Unplaced"/>
</dbReference>
<protein>
    <recommendedName>
        <fullName evidence="7">Beta-hexosaminidase</fullName>
        <ecNumber evidence="7">3.2.1.52</ecNumber>
    </recommendedName>
</protein>
<keyword evidence="3 10" id="KW-0732">Signal</keyword>
<evidence type="ECO:0000256" key="5">
    <source>
        <dbReference type="ARBA" id="ARBA00023180"/>
    </source>
</evidence>
<dbReference type="GO" id="GO:0006689">
    <property type="term" value="P:ganglioside catabolic process"/>
    <property type="evidence" value="ECO:0007669"/>
    <property type="project" value="TreeGrafter"/>
</dbReference>
<dbReference type="InterPro" id="IPR029019">
    <property type="entry name" value="HEX_eukaryotic_N"/>
</dbReference>
<dbReference type="PRINTS" id="PR00738">
    <property type="entry name" value="GLHYDRLASE20"/>
</dbReference>
<reference evidence="14" key="1">
    <citation type="submission" date="2025-08" db="UniProtKB">
        <authorList>
            <consortium name="RefSeq"/>
        </authorList>
    </citation>
    <scope>IDENTIFICATION</scope>
    <source>
        <tissue evidence="14">Whole organism</tissue>
    </source>
</reference>
<dbReference type="Gene3D" id="3.20.20.80">
    <property type="entry name" value="Glycosidases"/>
    <property type="match status" value="1"/>
</dbReference>
<dbReference type="OMA" id="HATDTQS"/>
<feature type="domain" description="Beta-hexosaminidase eukaryotic type N-terminal" evidence="12">
    <location>
        <begin position="35"/>
        <end position="156"/>
    </location>
</feature>
<evidence type="ECO:0000256" key="10">
    <source>
        <dbReference type="SAM" id="SignalP"/>
    </source>
</evidence>
<keyword evidence="5" id="KW-0325">Glycoprotein</keyword>
<keyword evidence="9" id="KW-1015">Disulfide bond</keyword>
<dbReference type="PIRSF" id="PIRSF001093">
    <property type="entry name" value="B-hxosamndse_ab_euk"/>
    <property type="match status" value="1"/>
</dbReference>
<accession>A0A8B7P067</accession>
<feature type="signal peptide" evidence="10">
    <location>
        <begin position="1"/>
        <end position="22"/>
    </location>
</feature>
<dbReference type="RefSeq" id="XP_018019403.1">
    <property type="nucleotide sequence ID" value="XM_018163914.2"/>
</dbReference>
<dbReference type="EC" id="3.2.1.52" evidence="7"/>
<dbReference type="KEGG" id="hazt:108675868"/>
<dbReference type="CDD" id="cd06562">
    <property type="entry name" value="GH20_HexA_HexB-like"/>
    <property type="match status" value="1"/>
</dbReference>
<dbReference type="AlphaFoldDB" id="A0A8B7P067"/>
<evidence type="ECO:0000256" key="7">
    <source>
        <dbReference type="PIRNR" id="PIRNR001093"/>
    </source>
</evidence>
<dbReference type="GO" id="GO:0004563">
    <property type="term" value="F:beta-N-acetylhexosaminidase activity"/>
    <property type="evidence" value="ECO:0007669"/>
    <property type="project" value="UniProtKB-EC"/>
</dbReference>
<feature type="disulfide bond" evidence="9">
    <location>
        <begin position="65"/>
        <end position="111"/>
    </location>
</feature>
<comment type="catalytic activity">
    <reaction evidence="1 7">
        <text>Hydrolysis of terminal non-reducing N-acetyl-D-hexosamine residues in N-acetyl-beta-D-hexosaminides.</text>
        <dbReference type="EC" id="3.2.1.52"/>
    </reaction>
</comment>
<feature type="disulfide bond" evidence="9">
    <location>
        <begin position="287"/>
        <end position="338"/>
    </location>
</feature>
<comment type="similarity">
    <text evidence="2 7">Belongs to the glycosyl hydrolase 20 family.</text>
</comment>
<dbReference type="GO" id="GO:0016020">
    <property type="term" value="C:membrane"/>
    <property type="evidence" value="ECO:0007669"/>
    <property type="project" value="TreeGrafter"/>
</dbReference>
<dbReference type="InterPro" id="IPR015883">
    <property type="entry name" value="Glyco_hydro_20_cat"/>
</dbReference>
<feature type="active site" description="Proton donor" evidence="8">
    <location>
        <position position="333"/>
    </location>
</feature>
<evidence type="ECO:0000256" key="1">
    <source>
        <dbReference type="ARBA" id="ARBA00001231"/>
    </source>
</evidence>
<evidence type="ECO:0000256" key="9">
    <source>
        <dbReference type="PIRSR" id="PIRSR001093-2"/>
    </source>
</evidence>
<evidence type="ECO:0000259" key="12">
    <source>
        <dbReference type="Pfam" id="PF14845"/>
    </source>
</evidence>
<evidence type="ECO:0000259" key="11">
    <source>
        <dbReference type="Pfam" id="PF00728"/>
    </source>
</evidence>
<dbReference type="Gene3D" id="3.30.379.10">
    <property type="entry name" value="Chitobiase/beta-hexosaminidase domain 2-like"/>
    <property type="match status" value="1"/>
</dbReference>
<dbReference type="Pfam" id="PF00728">
    <property type="entry name" value="Glyco_hydro_20"/>
    <property type="match status" value="1"/>
</dbReference>
<dbReference type="SUPFAM" id="SSF55545">
    <property type="entry name" value="beta-N-acetylhexosaminidase-like domain"/>
    <property type="match status" value="1"/>
</dbReference>
<evidence type="ECO:0000256" key="2">
    <source>
        <dbReference type="ARBA" id="ARBA00006285"/>
    </source>
</evidence>
<dbReference type="GO" id="GO:0030203">
    <property type="term" value="P:glycosaminoglycan metabolic process"/>
    <property type="evidence" value="ECO:0007669"/>
    <property type="project" value="TreeGrafter"/>
</dbReference>
<proteinExistence type="inferred from homology"/>
<dbReference type="PANTHER" id="PTHR22600">
    <property type="entry name" value="BETA-HEXOSAMINIDASE"/>
    <property type="match status" value="1"/>
</dbReference>
<dbReference type="SUPFAM" id="SSF51445">
    <property type="entry name" value="(Trans)glycosidases"/>
    <property type="match status" value="1"/>
</dbReference>
<evidence type="ECO:0000256" key="8">
    <source>
        <dbReference type="PIRSR" id="PIRSR001093-1"/>
    </source>
</evidence>
<dbReference type="OrthoDB" id="428480at2759"/>
<evidence type="ECO:0000256" key="3">
    <source>
        <dbReference type="ARBA" id="ARBA00022729"/>
    </source>
</evidence>
<keyword evidence="6 7" id="KW-0326">Glycosidase</keyword>
<evidence type="ECO:0000313" key="13">
    <source>
        <dbReference type="Proteomes" id="UP000694843"/>
    </source>
</evidence>
<dbReference type="InterPro" id="IPR029018">
    <property type="entry name" value="Hex-like_dom2"/>
</dbReference>
<dbReference type="GO" id="GO:0005764">
    <property type="term" value="C:lysosome"/>
    <property type="evidence" value="ECO:0007669"/>
    <property type="project" value="TreeGrafter"/>
</dbReference>
<dbReference type="GO" id="GO:0005975">
    <property type="term" value="P:carbohydrate metabolic process"/>
    <property type="evidence" value="ECO:0007669"/>
    <property type="project" value="InterPro"/>
</dbReference>
<dbReference type="InterPro" id="IPR025705">
    <property type="entry name" value="Beta_hexosaminidase_sua/sub"/>
</dbReference>
<dbReference type="GeneID" id="108675868"/>
<dbReference type="InterPro" id="IPR017853">
    <property type="entry name" value="GH"/>
</dbReference>
<evidence type="ECO:0000313" key="14">
    <source>
        <dbReference type="RefSeq" id="XP_018019403.1"/>
    </source>
</evidence>